<feature type="region of interest" description="Disordered" evidence="1">
    <location>
        <begin position="119"/>
        <end position="143"/>
    </location>
</feature>
<dbReference type="PANTHER" id="PTHR21359">
    <property type="entry name" value="DUF5577 DOMAIN-CONTAINING PROTEIN"/>
    <property type="match status" value="1"/>
</dbReference>
<feature type="region of interest" description="Disordered" evidence="1">
    <location>
        <begin position="329"/>
        <end position="350"/>
    </location>
</feature>
<feature type="compositionally biased region" description="Polar residues" evidence="1">
    <location>
        <begin position="119"/>
        <end position="130"/>
    </location>
</feature>
<dbReference type="CDD" id="cd09531">
    <property type="entry name" value="SAM_CS047"/>
    <property type="match status" value="1"/>
</dbReference>
<dbReference type="PANTHER" id="PTHR21359:SF1">
    <property type="entry name" value="DUF5577 DOMAIN-CONTAINING PROTEIN"/>
    <property type="match status" value="1"/>
</dbReference>
<dbReference type="Pfam" id="PF18017">
    <property type="entry name" value="SAM_4"/>
    <property type="match status" value="1"/>
</dbReference>
<reference evidence="2" key="1">
    <citation type="submission" date="2021-04" db="EMBL/GenBank/DDBJ databases">
        <authorList>
            <person name="Tunstrom K."/>
        </authorList>
    </citation>
    <scope>NUCLEOTIDE SEQUENCE</scope>
</reference>
<dbReference type="Proteomes" id="UP000691718">
    <property type="component" value="Unassembled WGS sequence"/>
</dbReference>
<dbReference type="EMBL" id="CAJQZP010000233">
    <property type="protein sequence ID" value="CAG4950528.1"/>
    <property type="molecule type" value="Genomic_DNA"/>
</dbReference>
<protein>
    <submittedName>
        <fullName evidence="2">(apollo) hypothetical protein</fullName>
    </submittedName>
</protein>
<dbReference type="GO" id="GO:0005634">
    <property type="term" value="C:nucleus"/>
    <property type="evidence" value="ECO:0007669"/>
    <property type="project" value="TreeGrafter"/>
</dbReference>
<evidence type="ECO:0000256" key="1">
    <source>
        <dbReference type="SAM" id="MobiDB-lite"/>
    </source>
</evidence>
<accession>A0A8S3WBD5</accession>
<organism evidence="2 3">
    <name type="scientific">Parnassius apollo</name>
    <name type="common">Apollo butterfly</name>
    <name type="synonym">Papilio apollo</name>
    <dbReference type="NCBI Taxonomy" id="110799"/>
    <lineage>
        <taxon>Eukaryota</taxon>
        <taxon>Metazoa</taxon>
        <taxon>Ecdysozoa</taxon>
        <taxon>Arthropoda</taxon>
        <taxon>Hexapoda</taxon>
        <taxon>Insecta</taxon>
        <taxon>Pterygota</taxon>
        <taxon>Neoptera</taxon>
        <taxon>Endopterygota</taxon>
        <taxon>Lepidoptera</taxon>
        <taxon>Glossata</taxon>
        <taxon>Ditrysia</taxon>
        <taxon>Papilionoidea</taxon>
        <taxon>Papilionidae</taxon>
        <taxon>Parnassiinae</taxon>
        <taxon>Parnassini</taxon>
        <taxon>Parnassius</taxon>
        <taxon>Parnassius</taxon>
    </lineage>
</organism>
<evidence type="ECO:0000313" key="3">
    <source>
        <dbReference type="Proteomes" id="UP000691718"/>
    </source>
</evidence>
<dbReference type="InterPro" id="IPR040772">
    <property type="entry name" value="C19orf47_SAM"/>
</dbReference>
<keyword evidence="3" id="KW-1185">Reference proteome</keyword>
<gene>
    <name evidence="2" type="ORF">PAPOLLO_LOCUS4224</name>
</gene>
<dbReference type="AlphaFoldDB" id="A0A8S3WBD5"/>
<dbReference type="OrthoDB" id="10067653at2759"/>
<comment type="caution">
    <text evidence="2">The sequence shown here is derived from an EMBL/GenBank/DDBJ whole genome shotgun (WGS) entry which is preliminary data.</text>
</comment>
<evidence type="ECO:0000313" key="2">
    <source>
        <dbReference type="EMBL" id="CAG4950528.1"/>
    </source>
</evidence>
<name>A0A8S3WBD5_PARAO</name>
<proteinExistence type="predicted"/>
<sequence length="365" mass="40479">MESNLTSMWVNFFTAAGIPSDVAATYALTFTENRIQSDMLLDLNKEYLRDMGITRMGDVIAILRHAKQVHESTARDKVLSTATATLTTKVPVAAVTGRATITQPSSPASRILEHYTRNPQVQETSPTNTLHTKRKSTDNVVESDASIKKARLIRFASPSPQPVLPIKDGTSSKQTVFARLGNSEIVKTVPQKSNTKQIYSRLGSKSEGNEEEPPVMPLQKDALKYEGILKANPVTKRVFTVTTSKNNIRKIAVGTMRADETPVSVKEKLALPKPKSVKFSNHIEYKEIESVKKEINFTNRTFGPKLPTVNIRQKIFAPKMTQVFNKPERRLSMPEGGNSGVKSRLGNKNSNDLTITRNVFNRLGA</sequence>
<dbReference type="InterPro" id="IPR039161">
    <property type="entry name" value="C19orf47-like"/>
</dbReference>